<feature type="transmembrane region" description="Helical" evidence="13">
    <location>
        <begin position="316"/>
        <end position="342"/>
    </location>
</feature>
<evidence type="ECO:0000256" key="11">
    <source>
        <dbReference type="ARBA" id="ARBA00023201"/>
    </source>
</evidence>
<feature type="transmembrane region" description="Helical" evidence="13">
    <location>
        <begin position="102"/>
        <end position="121"/>
    </location>
</feature>
<comment type="subcellular location">
    <subcellularLocation>
        <location evidence="1">Cell membrane</location>
        <topology evidence="1">Multi-pass membrane protein</topology>
    </subcellularLocation>
</comment>
<feature type="transmembrane region" description="Helical" evidence="13">
    <location>
        <begin position="23"/>
        <end position="43"/>
    </location>
</feature>
<evidence type="ECO:0000256" key="12">
    <source>
        <dbReference type="SAM" id="Coils"/>
    </source>
</evidence>
<dbReference type="PANTHER" id="PTHR10110:SF195">
    <property type="entry name" value="NA(+)_H(+) ANTIPORTER NHAS2"/>
    <property type="match status" value="1"/>
</dbReference>
<evidence type="ECO:0000256" key="7">
    <source>
        <dbReference type="ARBA" id="ARBA00022989"/>
    </source>
</evidence>
<protein>
    <submittedName>
        <fullName evidence="15">Sodium:proton antiporter</fullName>
    </submittedName>
</protein>
<dbReference type="PANTHER" id="PTHR10110">
    <property type="entry name" value="SODIUM/HYDROGEN EXCHANGER"/>
    <property type="match status" value="1"/>
</dbReference>
<name>A0AAJ6P7R3_9CYAN</name>
<evidence type="ECO:0000256" key="8">
    <source>
        <dbReference type="ARBA" id="ARBA00023053"/>
    </source>
</evidence>
<dbReference type="KEGG" id="hbq:QI031_19135"/>
<dbReference type="InterPro" id="IPR006153">
    <property type="entry name" value="Cation/H_exchanger_TM"/>
</dbReference>
<dbReference type="Proteomes" id="UP001223520">
    <property type="component" value="Chromosome"/>
</dbReference>
<dbReference type="AlphaFoldDB" id="A0AAJ6P7R3"/>
<comment type="similarity">
    <text evidence="2">Belongs to the monovalent cation:proton antiporter 1 (CPA1) transporter (TC 2.A.36) family.</text>
</comment>
<dbReference type="GO" id="GO:0098719">
    <property type="term" value="P:sodium ion import across plasma membrane"/>
    <property type="evidence" value="ECO:0007669"/>
    <property type="project" value="TreeGrafter"/>
</dbReference>
<evidence type="ECO:0000256" key="2">
    <source>
        <dbReference type="ARBA" id="ARBA00007367"/>
    </source>
</evidence>
<keyword evidence="6 13" id="KW-0812">Transmembrane</keyword>
<reference evidence="15 16" key="1">
    <citation type="journal article" date="2023" name="Limnol Oceanogr Lett">
        <title>Environmental adaptations by the intertidal Antarctic cyanobacterium Halotia branconii CENA392 as revealed using long-read genome sequencing.</title>
        <authorList>
            <person name="Dextro R.B."/>
            <person name="Delbaje E."/>
            <person name="Freitas P.N.N."/>
            <person name="Geraldes V."/>
            <person name="Pinto E."/>
            <person name="Long P.F."/>
            <person name="Fiore M.F."/>
        </authorList>
    </citation>
    <scope>NUCLEOTIDE SEQUENCE [LARGE SCALE GENOMIC DNA]</scope>
    <source>
        <strain evidence="15 16">CENA392</strain>
    </source>
</reference>
<evidence type="ECO:0000256" key="10">
    <source>
        <dbReference type="ARBA" id="ARBA00023136"/>
    </source>
</evidence>
<feature type="transmembrane region" description="Helical" evidence="13">
    <location>
        <begin position="50"/>
        <end position="67"/>
    </location>
</feature>
<evidence type="ECO:0000256" key="13">
    <source>
        <dbReference type="SAM" id="Phobius"/>
    </source>
</evidence>
<keyword evidence="7 13" id="KW-1133">Transmembrane helix</keyword>
<feature type="transmembrane region" description="Helical" evidence="13">
    <location>
        <begin position="280"/>
        <end position="301"/>
    </location>
</feature>
<keyword evidence="10 13" id="KW-0472">Membrane</keyword>
<accession>A0AAJ6P7R3</accession>
<dbReference type="GO" id="GO:0015385">
    <property type="term" value="F:sodium:proton antiporter activity"/>
    <property type="evidence" value="ECO:0007669"/>
    <property type="project" value="InterPro"/>
</dbReference>
<keyword evidence="3" id="KW-0813">Transport</keyword>
<dbReference type="RefSeq" id="WP_281481239.1">
    <property type="nucleotide sequence ID" value="NZ_CP124543.1"/>
</dbReference>
<keyword evidence="8" id="KW-0915">Sodium</keyword>
<dbReference type="InterPro" id="IPR018422">
    <property type="entry name" value="Cation/H_exchanger_CPA1"/>
</dbReference>
<dbReference type="GO" id="GO:0051453">
    <property type="term" value="P:regulation of intracellular pH"/>
    <property type="evidence" value="ECO:0007669"/>
    <property type="project" value="TreeGrafter"/>
</dbReference>
<organism evidence="15 16">
    <name type="scientific">Halotia branconii CENA392</name>
    <dbReference type="NCBI Taxonomy" id="1539056"/>
    <lineage>
        <taxon>Bacteria</taxon>
        <taxon>Bacillati</taxon>
        <taxon>Cyanobacteriota</taxon>
        <taxon>Cyanophyceae</taxon>
        <taxon>Nostocales</taxon>
        <taxon>Nodulariaceae</taxon>
        <taxon>Halotia</taxon>
    </lineage>
</organism>
<proteinExistence type="inferred from homology"/>
<dbReference type="PRINTS" id="PR01084">
    <property type="entry name" value="NAHEXCHNGR"/>
</dbReference>
<keyword evidence="16" id="KW-1185">Reference proteome</keyword>
<evidence type="ECO:0000256" key="6">
    <source>
        <dbReference type="ARBA" id="ARBA00022692"/>
    </source>
</evidence>
<evidence type="ECO:0000256" key="1">
    <source>
        <dbReference type="ARBA" id="ARBA00004651"/>
    </source>
</evidence>
<dbReference type="Pfam" id="PF00999">
    <property type="entry name" value="Na_H_Exchanger"/>
    <property type="match status" value="1"/>
</dbReference>
<feature type="transmembrane region" description="Helical" evidence="13">
    <location>
        <begin position="73"/>
        <end position="90"/>
    </location>
</feature>
<feature type="transmembrane region" description="Helical" evidence="13">
    <location>
        <begin position="173"/>
        <end position="194"/>
    </location>
</feature>
<keyword evidence="12" id="KW-0175">Coiled coil</keyword>
<feature type="domain" description="Cation/H+ exchanger transmembrane" evidence="14">
    <location>
        <begin position="34"/>
        <end position="407"/>
    </location>
</feature>
<evidence type="ECO:0000256" key="4">
    <source>
        <dbReference type="ARBA" id="ARBA00022449"/>
    </source>
</evidence>
<evidence type="ECO:0000313" key="15">
    <source>
        <dbReference type="EMBL" id="WGV23910.1"/>
    </source>
</evidence>
<feature type="coiled-coil region" evidence="12">
    <location>
        <begin position="454"/>
        <end position="481"/>
    </location>
</feature>
<dbReference type="GO" id="GO:0015386">
    <property type="term" value="F:potassium:proton antiporter activity"/>
    <property type="evidence" value="ECO:0007669"/>
    <property type="project" value="TreeGrafter"/>
</dbReference>
<dbReference type="Gene3D" id="6.10.140.1330">
    <property type="match status" value="1"/>
</dbReference>
<feature type="transmembrane region" description="Helical" evidence="13">
    <location>
        <begin position="243"/>
        <end position="268"/>
    </location>
</feature>
<keyword evidence="9" id="KW-0406">Ion transport</keyword>
<feature type="transmembrane region" description="Helical" evidence="13">
    <location>
        <begin position="201"/>
        <end position="223"/>
    </location>
</feature>
<dbReference type="InterPro" id="IPR004709">
    <property type="entry name" value="NaH_exchanger"/>
</dbReference>
<evidence type="ECO:0000259" key="14">
    <source>
        <dbReference type="Pfam" id="PF00999"/>
    </source>
</evidence>
<keyword evidence="4" id="KW-0050">Antiport</keyword>
<dbReference type="GO" id="GO:0005886">
    <property type="term" value="C:plasma membrane"/>
    <property type="evidence" value="ECO:0007669"/>
    <property type="project" value="UniProtKB-SubCell"/>
</dbReference>
<evidence type="ECO:0000256" key="3">
    <source>
        <dbReference type="ARBA" id="ARBA00022448"/>
    </source>
</evidence>
<keyword evidence="11" id="KW-0739">Sodium transport</keyword>
<evidence type="ECO:0000313" key="16">
    <source>
        <dbReference type="Proteomes" id="UP001223520"/>
    </source>
</evidence>
<keyword evidence="5" id="KW-1003">Cell membrane</keyword>
<gene>
    <name evidence="15" type="ORF">QI031_19135</name>
</gene>
<sequence>MVLEAVINAATNEEVITTNLKQFLLVLSVSLGVATLPQVFSWFRHIPYTLLLVIVGLGLAVVDVRLVTLSPELILFIFLPPLLFEAAWNLKWSSLKQEFLPVCLYAVLGVVIAIAGIAIGLNQLAGLSLTTALLIGASLSATDPVSVTAVFRELGVSSRLITLMEGESLFNDGMAVVAFGFLVALPFGTMELGFQPILVEFFTVVGIGLAVGALIGFGISYLTQRFDLPMVEQSLTLVSAYSTYLIIEDLGGSGVIGVVTTGLILGNFGSRIGMNPRTRIIVSEFWEFLAFFVNSIVFLLIGDQIRFASLGENLDIIVVTIGAMILMRAGAIFILSNLSASITKSKISLPDQTILWWGGLRGSVSIALALSVPIGLPEREKIIAAVFGVVLFTLLVQGLTIKPLLQKLELMGDAPLREQYLELAARNVALKRVLQYLQTAQRPGIDPEFYRYQETLIKGEIEDLQVKIDKLQDEYPNLQSFTTEQFRGELLAIEADTYAEFVRAGRLNKELAPMLQDVLQN</sequence>
<dbReference type="EMBL" id="CP124543">
    <property type="protein sequence ID" value="WGV23910.1"/>
    <property type="molecule type" value="Genomic_DNA"/>
</dbReference>
<evidence type="ECO:0000256" key="5">
    <source>
        <dbReference type="ARBA" id="ARBA00022475"/>
    </source>
</evidence>
<feature type="transmembrane region" description="Helical" evidence="13">
    <location>
        <begin position="382"/>
        <end position="401"/>
    </location>
</feature>
<evidence type="ECO:0000256" key="9">
    <source>
        <dbReference type="ARBA" id="ARBA00023065"/>
    </source>
</evidence>